<dbReference type="GeneID" id="8099441"/>
<dbReference type="STRING" id="441959.B8M341"/>
<dbReference type="Gene3D" id="1.25.40.10">
    <property type="entry name" value="Tetratricopeptide repeat domain"/>
    <property type="match status" value="1"/>
</dbReference>
<dbReference type="OMA" id="ESWTECK"/>
<dbReference type="PANTHER" id="PTHR46082:SF6">
    <property type="entry name" value="AAA+ ATPASE DOMAIN-CONTAINING PROTEIN-RELATED"/>
    <property type="match status" value="1"/>
</dbReference>
<evidence type="ECO:0000313" key="2">
    <source>
        <dbReference type="Proteomes" id="UP000001745"/>
    </source>
</evidence>
<accession>B8M341</accession>
<sequence>MCMKAANLLALMIGQRRDRLHFEDTLALLISFSLIQVEVGGRLFELHRPVQLSVRQWLKKQGQFRQLTKQSLRVMEAVFPSGDYETSASCQMLLPHLKETIRITESLDKNDHLNVSIIIIRCGWYLLLMGKDEEAEAVHRRGLAGRERVLGTEHPDTLTSVSYLSSVLRSQGKYEEAEVMHRRALAGYEKVLGAEHPHTLTSVSHLGSVLERQGKYEEAEAMHRRALAGRERVLGAEHPHTLASVSNLGSVLERQGKYEEAVAMHRQALVGKRRLSPES</sequence>
<dbReference type="PANTHER" id="PTHR46082">
    <property type="entry name" value="ATP/GTP-BINDING PROTEIN-RELATED"/>
    <property type="match status" value="1"/>
</dbReference>
<dbReference type="Pfam" id="PF13374">
    <property type="entry name" value="TPR_10"/>
    <property type="match status" value="2"/>
</dbReference>
<proteinExistence type="predicted"/>
<dbReference type="EMBL" id="EQ962653">
    <property type="protein sequence ID" value="EED22017.1"/>
    <property type="molecule type" value="Genomic_DNA"/>
</dbReference>
<reference evidence="2" key="1">
    <citation type="journal article" date="2015" name="Genome Announc.">
        <title>Genome sequence of the AIDS-associated pathogen Penicillium marneffei (ATCC18224) and its near taxonomic relative Talaromyces stipitatus (ATCC10500).</title>
        <authorList>
            <person name="Nierman W.C."/>
            <person name="Fedorova-Abrams N.D."/>
            <person name="Andrianopoulos A."/>
        </authorList>
    </citation>
    <scope>NUCLEOTIDE SEQUENCE [LARGE SCALE GENOMIC DNA]</scope>
    <source>
        <strain evidence="2">ATCC 10500 / CBS 375.48 / QM 6759 / NRRL 1006</strain>
    </source>
</reference>
<dbReference type="AlphaFoldDB" id="B8M341"/>
<dbReference type="InterPro" id="IPR053137">
    <property type="entry name" value="NLR-like"/>
</dbReference>
<dbReference type="RefSeq" id="XP_002478980.1">
    <property type="nucleotide sequence ID" value="XM_002478935.1"/>
</dbReference>
<protein>
    <submittedName>
        <fullName evidence="1">Kinesin light chain, putative</fullName>
    </submittedName>
</protein>
<dbReference type="InterPro" id="IPR011990">
    <property type="entry name" value="TPR-like_helical_dom_sf"/>
</dbReference>
<gene>
    <name evidence="1" type="ORF">TSTA_092630</name>
</gene>
<dbReference type="InParanoid" id="B8M341"/>
<dbReference type="PhylomeDB" id="B8M341"/>
<dbReference type="eggNOG" id="KOG1840">
    <property type="taxonomic scope" value="Eukaryota"/>
</dbReference>
<dbReference type="OrthoDB" id="4223291at2759"/>
<keyword evidence="2" id="KW-1185">Reference proteome</keyword>
<dbReference type="SUPFAM" id="SSF48452">
    <property type="entry name" value="TPR-like"/>
    <property type="match status" value="1"/>
</dbReference>
<dbReference type="HOGENOM" id="CLU_000288_125_12_1"/>
<dbReference type="Pfam" id="PF13424">
    <property type="entry name" value="TPR_12"/>
    <property type="match status" value="1"/>
</dbReference>
<name>B8M341_TALSN</name>
<dbReference type="Proteomes" id="UP000001745">
    <property type="component" value="Unassembled WGS sequence"/>
</dbReference>
<evidence type="ECO:0000313" key="1">
    <source>
        <dbReference type="EMBL" id="EED22017.1"/>
    </source>
</evidence>
<dbReference type="VEuPathDB" id="FungiDB:TSTA_092630"/>
<organism evidence="1 2">
    <name type="scientific">Talaromyces stipitatus (strain ATCC 10500 / CBS 375.48 / QM 6759 / NRRL 1006)</name>
    <name type="common">Penicillium stipitatum</name>
    <dbReference type="NCBI Taxonomy" id="441959"/>
    <lineage>
        <taxon>Eukaryota</taxon>
        <taxon>Fungi</taxon>
        <taxon>Dikarya</taxon>
        <taxon>Ascomycota</taxon>
        <taxon>Pezizomycotina</taxon>
        <taxon>Eurotiomycetes</taxon>
        <taxon>Eurotiomycetidae</taxon>
        <taxon>Eurotiales</taxon>
        <taxon>Trichocomaceae</taxon>
        <taxon>Talaromyces</taxon>
        <taxon>Talaromyces sect. Talaromyces</taxon>
    </lineage>
</organism>